<dbReference type="Proteomes" id="UP000887574">
    <property type="component" value="Unplaced"/>
</dbReference>
<keyword evidence="3 7" id="KW-0378">Hydrolase</keyword>
<feature type="signal peptide" evidence="7">
    <location>
        <begin position="1"/>
        <end position="18"/>
    </location>
</feature>
<comment type="similarity">
    <text evidence="1 7">Belongs to the phospholipase B-like family.</text>
</comment>
<dbReference type="InterPro" id="IPR007000">
    <property type="entry name" value="PLipase_B-like"/>
</dbReference>
<accession>A0A915E929</accession>
<keyword evidence="4 7" id="KW-0442">Lipid degradation</keyword>
<evidence type="ECO:0000256" key="4">
    <source>
        <dbReference type="ARBA" id="ARBA00022963"/>
    </source>
</evidence>
<evidence type="ECO:0000313" key="9">
    <source>
        <dbReference type="WBParaSite" id="jg2850"/>
    </source>
</evidence>
<proteinExistence type="inferred from homology"/>
<evidence type="ECO:0000256" key="3">
    <source>
        <dbReference type="ARBA" id="ARBA00022801"/>
    </source>
</evidence>
<dbReference type="GO" id="GO:0004620">
    <property type="term" value="F:phospholipase activity"/>
    <property type="evidence" value="ECO:0007669"/>
    <property type="project" value="InterPro"/>
</dbReference>
<feature type="chain" id="PRO_5038156673" description="Phospholipase B-like" evidence="7">
    <location>
        <begin position="19"/>
        <end position="575"/>
    </location>
</feature>
<evidence type="ECO:0000256" key="7">
    <source>
        <dbReference type="RuleBase" id="RU364138"/>
    </source>
</evidence>
<evidence type="ECO:0000256" key="6">
    <source>
        <dbReference type="ARBA" id="ARBA00023180"/>
    </source>
</evidence>
<organism evidence="8 9">
    <name type="scientific">Ditylenchus dipsaci</name>
    <dbReference type="NCBI Taxonomy" id="166011"/>
    <lineage>
        <taxon>Eukaryota</taxon>
        <taxon>Metazoa</taxon>
        <taxon>Ecdysozoa</taxon>
        <taxon>Nematoda</taxon>
        <taxon>Chromadorea</taxon>
        <taxon>Rhabditida</taxon>
        <taxon>Tylenchina</taxon>
        <taxon>Tylenchomorpha</taxon>
        <taxon>Sphaerularioidea</taxon>
        <taxon>Anguinidae</taxon>
        <taxon>Anguininae</taxon>
        <taxon>Ditylenchus</taxon>
    </lineage>
</organism>
<evidence type="ECO:0000256" key="1">
    <source>
        <dbReference type="ARBA" id="ARBA00007835"/>
    </source>
</evidence>
<dbReference type="Gene3D" id="3.60.60.30">
    <property type="match status" value="1"/>
</dbReference>
<dbReference type="WBParaSite" id="jg2850">
    <property type="protein sequence ID" value="jg2850"/>
    <property type="gene ID" value="jg2850"/>
</dbReference>
<keyword evidence="6" id="KW-0325">Glycoprotein</keyword>
<comment type="function">
    <text evidence="7">Putative phospholipase.</text>
</comment>
<sequence length="575" mass="66388">MLLKSLLIFLFTFFEVSSFNYDYDYFAQLSSENAFSKNGSESKMGLDESYIYKSVCMITGKPTLIDGFECQELLALGRFRNHINATGWSYLEIETTHGTDVELQAYSAGVLEGVLTRQILDFHLTNKVRSYCAGYETYCQKLKSYFEKNLLYVKEKIEKAAPDDIYWQAVKHSFLQLTGIWDGFRGMEFNVKIDYEFHEILMLNAKGELYDLEKKFNKTKNPTFTDGINGECSGLVKVAPNNEDILISQVTMSGFQNMIRVLKLYKFGYDKYLFAGHTTTFSSYPGMLYSSDDFALLSSGLAVTETTINIFNNSLFDNIQPYGQLHCWVRAIVANLLARSAREWCKIFSQHNSGTYNNQWNVLDYKNFHPGKELPNFGLFYVLEQTPGVIKYKDMSFYLKQKTYFASYNIPFFKSISHITGFDQQAAKMSWFSWSQCPRARMFKRDHANVTDLDTLTKLMRYNNYKKDEFSKCDCNPPYTAEAAISSRGDLNPANGTYPFPGMGHVNHGALDFKGTNYKLFKQFRFRAWSGPTYDQVPVFKWSSTDFAANVSHVGHPDEWKFKAIEYKWESKINF</sequence>
<dbReference type="AlphaFoldDB" id="A0A915E929"/>
<dbReference type="PANTHER" id="PTHR12370:SF7">
    <property type="entry name" value="PHOSPHOLIPASE B-LIKE 2-RELATED"/>
    <property type="match status" value="1"/>
</dbReference>
<name>A0A915E929_9BILA</name>
<evidence type="ECO:0000256" key="2">
    <source>
        <dbReference type="ARBA" id="ARBA00022729"/>
    </source>
</evidence>
<keyword evidence="8" id="KW-1185">Reference proteome</keyword>
<protein>
    <recommendedName>
        <fullName evidence="7">Phospholipase B-like</fullName>
        <ecNumber evidence="7">3.1.1.-</ecNumber>
    </recommendedName>
</protein>
<evidence type="ECO:0000313" key="8">
    <source>
        <dbReference type="Proteomes" id="UP000887574"/>
    </source>
</evidence>
<dbReference type="Pfam" id="PF04916">
    <property type="entry name" value="Phospholip_B"/>
    <property type="match status" value="1"/>
</dbReference>
<keyword evidence="2 7" id="KW-0732">Signal</keyword>
<keyword evidence="5 7" id="KW-0443">Lipid metabolism</keyword>
<dbReference type="GO" id="GO:0005576">
    <property type="term" value="C:extracellular region"/>
    <property type="evidence" value="ECO:0007669"/>
    <property type="project" value="TreeGrafter"/>
</dbReference>
<dbReference type="GO" id="GO:0009395">
    <property type="term" value="P:phospholipid catabolic process"/>
    <property type="evidence" value="ECO:0007669"/>
    <property type="project" value="TreeGrafter"/>
</dbReference>
<dbReference type="EC" id="3.1.1.-" evidence="7"/>
<dbReference type="PANTHER" id="PTHR12370">
    <property type="entry name" value="PHOSPHOLIPASE B-RELATED"/>
    <property type="match status" value="1"/>
</dbReference>
<evidence type="ECO:0000256" key="5">
    <source>
        <dbReference type="ARBA" id="ARBA00023098"/>
    </source>
</evidence>
<reference evidence="9" key="1">
    <citation type="submission" date="2022-11" db="UniProtKB">
        <authorList>
            <consortium name="WormBaseParasite"/>
        </authorList>
    </citation>
    <scope>IDENTIFICATION</scope>
</reference>